<evidence type="ECO:0000259" key="2">
    <source>
        <dbReference type="Pfam" id="PF00925"/>
    </source>
</evidence>
<dbReference type="Pfam" id="PF12471">
    <property type="entry name" value="GTP_CH_N"/>
    <property type="match status" value="1"/>
</dbReference>
<dbReference type="Pfam" id="PF00925">
    <property type="entry name" value="GTP_cyclohydro2"/>
    <property type="match status" value="1"/>
</dbReference>
<dbReference type="Gene3D" id="3.40.50.10990">
    <property type="entry name" value="GTP cyclohydrolase II"/>
    <property type="match status" value="1"/>
</dbReference>
<organism evidence="4 5">
    <name type="scientific">Metarhizium humberi</name>
    <dbReference type="NCBI Taxonomy" id="2596975"/>
    <lineage>
        <taxon>Eukaryota</taxon>
        <taxon>Fungi</taxon>
        <taxon>Dikarya</taxon>
        <taxon>Ascomycota</taxon>
        <taxon>Pezizomycotina</taxon>
        <taxon>Sordariomycetes</taxon>
        <taxon>Hypocreomycetidae</taxon>
        <taxon>Hypocreales</taxon>
        <taxon>Clavicipitaceae</taxon>
        <taxon>Metarhizium</taxon>
    </lineage>
</organism>
<reference evidence="4 5" key="1">
    <citation type="submission" date="2020-07" db="EMBL/GenBank/DDBJ databases">
        <title>Metarhizium humberi genome.</title>
        <authorList>
            <person name="Lysoe E."/>
        </authorList>
    </citation>
    <scope>NUCLEOTIDE SEQUENCE [LARGE SCALE GENOMIC DNA]</scope>
    <source>
        <strain evidence="4 5">ESALQ1638</strain>
    </source>
</reference>
<comment type="caution">
    <text evidence="4">The sequence shown here is derived from an EMBL/GenBank/DDBJ whole genome shotgun (WGS) entry which is preliminary data.</text>
</comment>
<sequence length="428" mass="47511">MNPATPDPAVLDALRQIQHTQTQLLTAVESLTERVGAEESDPDGSSHTKIRSEVRGGGESTVPNAAASALPISSPRSPFTSRIILTKELDRDHRPDFTNTEPATRIGPFPQWGDPRKIVAMDPWGHLTPWTFKNIMEEEHVDLRPTIAITKAHMKLPELEESVKAGRLVPDGKVCLNKLGELAVTKFAVEPVWYLPGVAERFGIDEATLRRSLFEHTGGSYPELITRGDIKVFLPPIGGLTVYCFGDPEKMSDQNVRLSLRIHDECNGSDVFGSDICTCRPYLIFGIEEAVKEAQNGGSGVVIYFRKEGRALGEVTKSHQYRTLTGLTENIAGVKDMRFQALMPDILHWLGIQKIDRMLSMSNMKHDAIVSQGIPILERVELPEELIPADSRVEIDAKITAGYFTAGKRLTAEELQSVQGRMWEDIDH</sequence>
<keyword evidence="5" id="KW-1185">Reference proteome</keyword>
<feature type="region of interest" description="Disordered" evidence="1">
    <location>
        <begin position="33"/>
        <end position="73"/>
    </location>
</feature>
<feature type="domain" description="GTP cyclohydrolase II" evidence="2">
    <location>
        <begin position="257"/>
        <end position="380"/>
    </location>
</feature>
<evidence type="ECO:0000313" key="4">
    <source>
        <dbReference type="EMBL" id="KAH0597031.1"/>
    </source>
</evidence>
<dbReference type="Proteomes" id="UP000764110">
    <property type="component" value="Unassembled WGS sequence"/>
</dbReference>
<gene>
    <name evidence="4" type="ORF">MHUMG1_05340</name>
</gene>
<evidence type="ECO:0000313" key="5">
    <source>
        <dbReference type="Proteomes" id="UP000764110"/>
    </source>
</evidence>
<protein>
    <recommendedName>
        <fullName evidence="6">GTP cyclohydrolase</fullName>
    </recommendedName>
</protein>
<dbReference type="EMBL" id="JACEFI010000008">
    <property type="protein sequence ID" value="KAH0597031.1"/>
    <property type="molecule type" value="Genomic_DNA"/>
</dbReference>
<evidence type="ECO:0000259" key="3">
    <source>
        <dbReference type="Pfam" id="PF12471"/>
    </source>
</evidence>
<dbReference type="AlphaFoldDB" id="A0A9P8S6V4"/>
<evidence type="ECO:0008006" key="6">
    <source>
        <dbReference type="Google" id="ProtNLM"/>
    </source>
</evidence>
<dbReference type="SUPFAM" id="SSF142695">
    <property type="entry name" value="RibA-like"/>
    <property type="match status" value="1"/>
</dbReference>
<evidence type="ECO:0000256" key="1">
    <source>
        <dbReference type="SAM" id="MobiDB-lite"/>
    </source>
</evidence>
<dbReference type="InterPro" id="IPR032677">
    <property type="entry name" value="GTP_cyclohydro_II"/>
</dbReference>
<proteinExistence type="predicted"/>
<feature type="domain" description="GTP cyclohydrolase N-terminal" evidence="3">
    <location>
        <begin position="84"/>
        <end position="216"/>
    </location>
</feature>
<dbReference type="InterPro" id="IPR022163">
    <property type="entry name" value="GTP_CH_N"/>
</dbReference>
<dbReference type="InterPro" id="IPR036144">
    <property type="entry name" value="RibA-like_sf"/>
</dbReference>
<dbReference type="NCBIfam" id="NF005536">
    <property type="entry name" value="PRK07198.1"/>
    <property type="match status" value="1"/>
</dbReference>
<dbReference type="PANTHER" id="PTHR47259:SF2">
    <property type="entry name" value="URACIL-REGULATED PROTEIN 1"/>
    <property type="match status" value="1"/>
</dbReference>
<feature type="compositionally biased region" description="Basic and acidic residues" evidence="1">
    <location>
        <begin position="44"/>
        <end position="56"/>
    </location>
</feature>
<dbReference type="PANTHER" id="PTHR47259">
    <property type="match status" value="1"/>
</dbReference>
<accession>A0A9P8S6V4</accession>
<name>A0A9P8S6V4_9HYPO</name>